<feature type="domain" description="DUF4130" evidence="1">
    <location>
        <begin position="83"/>
        <end position="261"/>
    </location>
</feature>
<dbReference type="InterPro" id="IPR025404">
    <property type="entry name" value="DUF4130"/>
</dbReference>
<dbReference type="Pfam" id="PF13566">
    <property type="entry name" value="DUF4130"/>
    <property type="match status" value="1"/>
</dbReference>
<protein>
    <recommendedName>
        <fullName evidence="1">DUF4130 domain-containing protein</fullName>
    </recommendedName>
</protein>
<dbReference type="AlphaFoldDB" id="A0A242NW45"/>
<dbReference type="InterPro" id="IPR023875">
    <property type="entry name" value="DNA_repair_put"/>
</dbReference>
<name>A0A242NW45_9GAMM</name>
<comment type="caution">
    <text evidence="2">The sequence shown here is derived from an EMBL/GenBank/DDBJ whole genome shotgun (WGS) entry which is preliminary data.</text>
</comment>
<sequence>MLAFYYDKSFEGLMCAVFDAFKLKKMPECLLVEGEDMPLLVTDFHQVEYRNSKYERVYTALQKKLSQIALNQLLFTWLSELPESDLIIFRYICKVFKSTNSIETDFADADVLAVYDIAKKVNKEKHHIQQFVRFNSIQNPANSCDNNDKIYFAVIEPIYNALPLTTRFFKDRYADQKWAIYDEKRQYGYFYDLDKIEQICLNDNDPLIINKQINQDYLTDDEKLFQTMWNRYCHALTIKERINPKLQRQNMPRRFWHHLPEMQGK</sequence>
<proteinExistence type="predicted"/>
<reference evidence="2 3" key="1">
    <citation type="submission" date="2017-03" db="EMBL/GenBank/DDBJ databases">
        <title>Comparative genomics of honeybee gut symbionts reveal geographically distinct and subgroup specific antibiotic resistance.</title>
        <authorList>
            <person name="Ludvigsen J."/>
            <person name="Porcellato D."/>
            <person name="Labee-Lund T.M."/>
            <person name="Amdam G.V."/>
            <person name="Rudi K."/>
        </authorList>
    </citation>
    <scope>NUCLEOTIDE SEQUENCE [LARGE SCALE GENOMIC DNA]</scope>
    <source>
        <strain evidence="2 3">A-4-12</strain>
    </source>
</reference>
<organism evidence="2 3">
    <name type="scientific">Gilliamella apis</name>
    <dbReference type="NCBI Taxonomy" id="1970738"/>
    <lineage>
        <taxon>Bacteria</taxon>
        <taxon>Pseudomonadati</taxon>
        <taxon>Pseudomonadota</taxon>
        <taxon>Gammaproteobacteria</taxon>
        <taxon>Orbales</taxon>
        <taxon>Orbaceae</taxon>
        <taxon>Gilliamella</taxon>
    </lineage>
</organism>
<dbReference type="OrthoDB" id="5290748at2"/>
<evidence type="ECO:0000313" key="2">
    <source>
        <dbReference type="EMBL" id="OTQ50873.1"/>
    </source>
</evidence>
<dbReference type="EMBL" id="NASK01000083">
    <property type="protein sequence ID" value="OTQ50873.1"/>
    <property type="molecule type" value="Genomic_DNA"/>
</dbReference>
<dbReference type="NCBIfam" id="TIGR03915">
    <property type="entry name" value="SAM_7_link_chp"/>
    <property type="match status" value="1"/>
</dbReference>
<dbReference type="RefSeq" id="WP_086320220.1">
    <property type="nucleotide sequence ID" value="NZ_NASD01000003.1"/>
</dbReference>
<accession>A0A242NW45</accession>
<dbReference type="Proteomes" id="UP000194968">
    <property type="component" value="Unassembled WGS sequence"/>
</dbReference>
<gene>
    <name evidence="2" type="ORF">B6D06_03515</name>
</gene>
<evidence type="ECO:0000259" key="1">
    <source>
        <dbReference type="Pfam" id="PF13566"/>
    </source>
</evidence>
<evidence type="ECO:0000313" key="3">
    <source>
        <dbReference type="Proteomes" id="UP000194968"/>
    </source>
</evidence>